<accession>A0ABV5ZJU4</accession>
<dbReference type="RefSeq" id="WP_027952730.1">
    <property type="nucleotide sequence ID" value="NZ_JADU01000031.1"/>
</dbReference>
<name>A0ABV5ZJU4_9BACT</name>
<proteinExistence type="predicted"/>
<reference evidence="2 3" key="1">
    <citation type="submission" date="2024-09" db="EMBL/GenBank/DDBJ databases">
        <authorList>
            <person name="Sun Q."/>
            <person name="Mori K."/>
        </authorList>
    </citation>
    <scope>NUCLEOTIDE SEQUENCE [LARGE SCALE GENOMIC DNA]</scope>
    <source>
        <strain evidence="2 3">ATCC 51272</strain>
    </source>
</reference>
<dbReference type="Proteomes" id="UP001589688">
    <property type="component" value="Unassembled WGS sequence"/>
</dbReference>
<feature type="chain" id="PRO_5046909156" evidence="1">
    <location>
        <begin position="16"/>
        <end position="572"/>
    </location>
</feature>
<keyword evidence="3" id="KW-1185">Reference proteome</keyword>
<evidence type="ECO:0000313" key="3">
    <source>
        <dbReference type="Proteomes" id="UP001589688"/>
    </source>
</evidence>
<organism evidence="2 3">
    <name type="scientific">Hallella seregens ATCC 51272</name>
    <dbReference type="NCBI Taxonomy" id="1336250"/>
    <lineage>
        <taxon>Bacteria</taxon>
        <taxon>Pseudomonadati</taxon>
        <taxon>Bacteroidota</taxon>
        <taxon>Bacteroidia</taxon>
        <taxon>Bacteroidales</taxon>
        <taxon>Prevotellaceae</taxon>
        <taxon>Hallella</taxon>
    </lineage>
</organism>
<keyword evidence="1" id="KW-0732">Signal</keyword>
<sequence length="572" mass="62170">MLLLMAGMVSLTMQAAVFTGVSVDITLTGDGGHETTSRDLPASGFTEEMGDLSSSNDTVFTVNSFTAAVIGEAVEVAMFTTIYDASGEPVYDWKGTWAANLGNGIWKSSVPLDVLSGLQKGITYKIEIFFRGKSADGSYFYWSNDSKNYIIKFRYDDVEEEGDEQPFTWFADSTAAFTVLANGVEKTLSFNGDGSIHSGTQNLGMVNSLSIHSWMLRLRQKPNSNMQITSASIQKVVIVPGSQELGWGVYGDGIEYTSAYNVSGMLDKKFKGEEIGEDVLGSLEDGKTYGLYFMYQLIDAEDHYYGFGAGNDRLGFIFTKGDPSSGTSNIILDASHFSTDYTFSGTETDANVKYVMRPRNGNPENGFMLDISPVVQGQPAAFVTAMLSDINYWEPAFRRLASPLAGEDLEANENTKQLTVSNVGLLPNQFSSYEDLKIATLSYDSNYSGTPVIPEGCFSGCNSLDALYIACSKISLGSNALNPEADYVVFVPSSEMAEVFLAYKNNYGCAYTVKVEATLGMGNQPFMPSAVPVRRYDLGGCQLPLHSKAHSGVSIVKMSDGSVRKVIDRKAR</sequence>
<protein>
    <submittedName>
        <fullName evidence="2">Uncharacterized protein</fullName>
    </submittedName>
</protein>
<dbReference type="EMBL" id="JBHLZF010000002">
    <property type="protein sequence ID" value="MFB9897668.1"/>
    <property type="molecule type" value="Genomic_DNA"/>
</dbReference>
<feature type="signal peptide" evidence="1">
    <location>
        <begin position="1"/>
        <end position="15"/>
    </location>
</feature>
<comment type="caution">
    <text evidence="2">The sequence shown here is derived from an EMBL/GenBank/DDBJ whole genome shotgun (WGS) entry which is preliminary data.</text>
</comment>
<gene>
    <name evidence="2" type="ORF">ACFFK8_07610</name>
</gene>
<evidence type="ECO:0000313" key="2">
    <source>
        <dbReference type="EMBL" id="MFB9897668.1"/>
    </source>
</evidence>
<evidence type="ECO:0000256" key="1">
    <source>
        <dbReference type="SAM" id="SignalP"/>
    </source>
</evidence>